<dbReference type="Pfam" id="PF07690">
    <property type="entry name" value="MFS_1"/>
    <property type="match status" value="1"/>
</dbReference>
<feature type="transmembrane region" description="Helical" evidence="5">
    <location>
        <begin position="107"/>
        <end position="126"/>
    </location>
</feature>
<evidence type="ECO:0000313" key="7">
    <source>
        <dbReference type="EMBL" id="GLJ80725.1"/>
    </source>
</evidence>
<protein>
    <submittedName>
        <fullName evidence="7">MFS transporter</fullName>
    </submittedName>
</protein>
<dbReference type="InterPro" id="IPR020846">
    <property type="entry name" value="MFS_dom"/>
</dbReference>
<dbReference type="PROSITE" id="PS50850">
    <property type="entry name" value="MFS"/>
    <property type="match status" value="1"/>
</dbReference>
<evidence type="ECO:0000256" key="1">
    <source>
        <dbReference type="ARBA" id="ARBA00004651"/>
    </source>
</evidence>
<dbReference type="PANTHER" id="PTHR23508:SF10">
    <property type="entry name" value="CARBOXYLIC ACID TRANSPORTER PROTEIN HOMOLOG"/>
    <property type="match status" value="1"/>
</dbReference>
<dbReference type="InterPro" id="IPR005829">
    <property type="entry name" value="Sugar_transporter_CS"/>
</dbReference>
<proteinExistence type="predicted"/>
<dbReference type="SUPFAM" id="SSF103473">
    <property type="entry name" value="MFS general substrate transporter"/>
    <property type="match status" value="1"/>
</dbReference>
<feature type="transmembrane region" description="Helical" evidence="5">
    <location>
        <begin position="49"/>
        <end position="70"/>
    </location>
</feature>
<dbReference type="GO" id="GO:0005886">
    <property type="term" value="C:plasma membrane"/>
    <property type="evidence" value="ECO:0007669"/>
    <property type="project" value="UniProtKB-SubCell"/>
</dbReference>
<name>A0A9W6HIH5_9MICO</name>
<feature type="transmembrane region" description="Helical" evidence="5">
    <location>
        <begin position="386"/>
        <end position="408"/>
    </location>
</feature>
<dbReference type="EMBL" id="BSEO01000014">
    <property type="protein sequence ID" value="GLJ80725.1"/>
    <property type="molecule type" value="Genomic_DNA"/>
</dbReference>
<evidence type="ECO:0000259" key="6">
    <source>
        <dbReference type="PROSITE" id="PS50850"/>
    </source>
</evidence>
<comment type="subcellular location">
    <subcellularLocation>
        <location evidence="1">Cell membrane</location>
        <topology evidence="1">Multi-pass membrane protein</topology>
    </subcellularLocation>
</comment>
<dbReference type="CDD" id="cd17316">
    <property type="entry name" value="MFS_SV2_like"/>
    <property type="match status" value="1"/>
</dbReference>
<gene>
    <name evidence="7" type="ORF">GCM10017586_24080</name>
</gene>
<evidence type="ECO:0000256" key="5">
    <source>
        <dbReference type="SAM" id="Phobius"/>
    </source>
</evidence>
<dbReference type="PANTHER" id="PTHR23508">
    <property type="entry name" value="CARBOXYLIC ACID TRANSPORTER PROTEIN HOMOLOG"/>
    <property type="match status" value="1"/>
</dbReference>
<evidence type="ECO:0000256" key="4">
    <source>
        <dbReference type="ARBA" id="ARBA00023136"/>
    </source>
</evidence>
<keyword evidence="3 5" id="KW-1133">Transmembrane helix</keyword>
<dbReference type="AlphaFoldDB" id="A0A9W6HIH5"/>
<dbReference type="Pfam" id="PF00083">
    <property type="entry name" value="Sugar_tr"/>
    <property type="match status" value="1"/>
</dbReference>
<feature type="transmembrane region" description="Helical" evidence="5">
    <location>
        <begin position="174"/>
        <end position="192"/>
    </location>
</feature>
<dbReference type="InterPro" id="IPR036259">
    <property type="entry name" value="MFS_trans_sf"/>
</dbReference>
<evidence type="ECO:0000256" key="2">
    <source>
        <dbReference type="ARBA" id="ARBA00022692"/>
    </source>
</evidence>
<feature type="transmembrane region" description="Helical" evidence="5">
    <location>
        <begin position="147"/>
        <end position="168"/>
    </location>
</feature>
<dbReference type="PROSITE" id="PS00217">
    <property type="entry name" value="SUGAR_TRANSPORT_2"/>
    <property type="match status" value="1"/>
</dbReference>
<dbReference type="RefSeq" id="WP_210006931.1">
    <property type="nucleotide sequence ID" value="NZ_BSEO01000014.1"/>
</dbReference>
<feature type="domain" description="Major facilitator superfamily (MFS) profile" evidence="6">
    <location>
        <begin position="15"/>
        <end position="412"/>
    </location>
</feature>
<dbReference type="InterPro" id="IPR011701">
    <property type="entry name" value="MFS"/>
</dbReference>
<feature type="transmembrane region" description="Helical" evidence="5">
    <location>
        <begin position="297"/>
        <end position="317"/>
    </location>
</feature>
<keyword evidence="8" id="KW-1185">Reference proteome</keyword>
<evidence type="ECO:0000313" key="8">
    <source>
        <dbReference type="Proteomes" id="UP001142317"/>
    </source>
</evidence>
<feature type="transmembrane region" description="Helical" evidence="5">
    <location>
        <begin position="357"/>
        <end position="380"/>
    </location>
</feature>
<feature type="transmembrane region" description="Helical" evidence="5">
    <location>
        <begin position="12"/>
        <end position="37"/>
    </location>
</feature>
<sequence>MSTTRRRRPLSAWKATIAVAMSNYIEAGAIIALATSLTLWQEAFGFDDGVVGIVAALSANAFGAAIGAAIGGPLCDRLGRKFIYTYDLIVFMVGALAVTFAPNLAVLLVGVILMGIAVGAGVPASWTYIAEEAPNEHRAAHVGTAQLAWSIGPAAGFLLAVIVGPLGLLGSRLIFFHLFVIAAVTWWVRRGLPESRRWKSEREAALGAGERPSFFSGIAGLLKEPKNWGALAFLIGVYGLWNTVAGQAGIFQPRVYDAAGLHDPMQQNLLQVLVWTLTAAATFFGFMRYGDRVRRKWLYLGGAALGVVAWAVLIYAPPGLFSLLFFAVAWGISAGIGAQAFYGLWTAELFATRYRASAQGVLFMLARVMVGLLSLVFPVLLSGLGLGGLGVIILGLLVAALLIGTIWAPKTEGKSLEDIEFERYGRHVTTAAGIPVKR</sequence>
<reference evidence="7" key="1">
    <citation type="journal article" date="2014" name="Int. J. Syst. Evol. Microbiol.">
        <title>Complete genome sequence of Corynebacterium casei LMG S-19264T (=DSM 44701T), isolated from a smear-ripened cheese.</title>
        <authorList>
            <consortium name="US DOE Joint Genome Institute (JGI-PGF)"/>
            <person name="Walter F."/>
            <person name="Albersmeier A."/>
            <person name="Kalinowski J."/>
            <person name="Ruckert C."/>
        </authorList>
    </citation>
    <scope>NUCLEOTIDE SEQUENCE</scope>
    <source>
        <strain evidence="7">VKM Ac-1447</strain>
    </source>
</reference>
<feature type="transmembrane region" description="Helical" evidence="5">
    <location>
        <begin position="82"/>
        <end position="101"/>
    </location>
</feature>
<accession>A0A9W6HIH5</accession>
<comment type="caution">
    <text evidence="7">The sequence shown here is derived from an EMBL/GenBank/DDBJ whole genome shotgun (WGS) entry which is preliminary data.</text>
</comment>
<dbReference type="Gene3D" id="1.20.1250.20">
    <property type="entry name" value="MFS general substrate transporter like domains"/>
    <property type="match status" value="2"/>
</dbReference>
<keyword evidence="4 5" id="KW-0472">Membrane</keyword>
<keyword evidence="2 5" id="KW-0812">Transmembrane</keyword>
<evidence type="ECO:0000256" key="3">
    <source>
        <dbReference type="ARBA" id="ARBA00022989"/>
    </source>
</evidence>
<dbReference type="Proteomes" id="UP001142317">
    <property type="component" value="Unassembled WGS sequence"/>
</dbReference>
<dbReference type="GO" id="GO:0046943">
    <property type="term" value="F:carboxylic acid transmembrane transporter activity"/>
    <property type="evidence" value="ECO:0007669"/>
    <property type="project" value="TreeGrafter"/>
</dbReference>
<dbReference type="InterPro" id="IPR005828">
    <property type="entry name" value="MFS_sugar_transport-like"/>
</dbReference>
<organism evidence="7 8">
    <name type="scientific">Microbacterium imperiale</name>
    <dbReference type="NCBI Taxonomy" id="33884"/>
    <lineage>
        <taxon>Bacteria</taxon>
        <taxon>Bacillati</taxon>
        <taxon>Actinomycetota</taxon>
        <taxon>Actinomycetes</taxon>
        <taxon>Micrococcales</taxon>
        <taxon>Microbacteriaceae</taxon>
        <taxon>Microbacterium</taxon>
    </lineage>
</organism>
<feature type="transmembrane region" description="Helical" evidence="5">
    <location>
        <begin position="323"/>
        <end position="345"/>
    </location>
</feature>
<feature type="transmembrane region" description="Helical" evidence="5">
    <location>
        <begin position="270"/>
        <end position="290"/>
    </location>
</feature>
<reference evidence="7" key="2">
    <citation type="submission" date="2023-01" db="EMBL/GenBank/DDBJ databases">
        <authorList>
            <person name="Sun Q."/>
            <person name="Evtushenko L."/>
        </authorList>
    </citation>
    <scope>NUCLEOTIDE SEQUENCE</scope>
    <source>
        <strain evidence="7">VKM Ac-1447</strain>
    </source>
</reference>
<feature type="transmembrane region" description="Helical" evidence="5">
    <location>
        <begin position="228"/>
        <end position="250"/>
    </location>
</feature>